<dbReference type="Gene3D" id="3.30.750.210">
    <property type="match status" value="1"/>
</dbReference>
<gene>
    <name evidence="4" type="ORF">ANCCEY_08148</name>
</gene>
<feature type="domain" description="Radical SAM core" evidence="3">
    <location>
        <begin position="85"/>
        <end position="133"/>
    </location>
</feature>
<evidence type="ECO:0000256" key="2">
    <source>
        <dbReference type="ARBA" id="ARBA00022679"/>
    </source>
</evidence>
<dbReference type="GO" id="GO:0051539">
    <property type="term" value="F:4 iron, 4 sulfur cluster binding"/>
    <property type="evidence" value="ECO:0007669"/>
    <property type="project" value="InterPro"/>
</dbReference>
<evidence type="ECO:0000313" key="4">
    <source>
        <dbReference type="EMBL" id="EPB72754.1"/>
    </source>
</evidence>
<proteinExistence type="predicted"/>
<evidence type="ECO:0000259" key="3">
    <source>
        <dbReference type="Pfam" id="PF04055"/>
    </source>
</evidence>
<dbReference type="EMBL" id="KE125026">
    <property type="protein sequence ID" value="EPB72754.1"/>
    <property type="molecule type" value="Genomic_DNA"/>
</dbReference>
<comment type="cofactor">
    <cofactor evidence="1">
        <name>[4Fe-4S] cluster</name>
        <dbReference type="ChEBI" id="CHEBI:49883"/>
    </cofactor>
</comment>
<dbReference type="AlphaFoldDB" id="A0A0D6LL68"/>
<accession>A0A0D6LL68</accession>
<dbReference type="GO" id="GO:0035598">
    <property type="term" value="F:tRNA (N(6)-L-threonylcarbamoyladenosine(37)-C(2))-methylthiotransferase activity"/>
    <property type="evidence" value="ECO:0007669"/>
    <property type="project" value="TreeGrafter"/>
</dbReference>
<organism evidence="4 5">
    <name type="scientific">Ancylostoma ceylanicum</name>
    <dbReference type="NCBI Taxonomy" id="53326"/>
    <lineage>
        <taxon>Eukaryota</taxon>
        <taxon>Metazoa</taxon>
        <taxon>Ecdysozoa</taxon>
        <taxon>Nematoda</taxon>
        <taxon>Chromadorea</taxon>
        <taxon>Rhabditida</taxon>
        <taxon>Rhabditina</taxon>
        <taxon>Rhabditomorpha</taxon>
        <taxon>Strongyloidea</taxon>
        <taxon>Ancylostomatidae</taxon>
        <taxon>Ancylostomatinae</taxon>
        <taxon>Ancylostoma</taxon>
    </lineage>
</organism>
<dbReference type="InterPro" id="IPR058240">
    <property type="entry name" value="rSAM_sf"/>
</dbReference>
<sequence length="172" mass="19311">MQAAPDEQWLKNVSIVGVKQIDRILEVVEETLKGNTGCLLFHIFLWPSFGDFDISVRLLSRKRPDAGLSLPKMRKNDLVEVLAINTGCLNHCTYCKTKMARGDLKSYPLEELVEQARTAFERDGVKELWLTSEDLGAWGRDIGMVGFYRHSGGKASYSGNVSSIPRVQSIYT</sequence>
<dbReference type="PANTHER" id="PTHR11918:SF45">
    <property type="entry name" value="THREONYLCARBAMOYLADENOSINE TRNA METHYLTHIOTRANSFERASE"/>
    <property type="match status" value="1"/>
</dbReference>
<evidence type="ECO:0000256" key="1">
    <source>
        <dbReference type="ARBA" id="ARBA00001966"/>
    </source>
</evidence>
<dbReference type="Proteomes" id="UP000054495">
    <property type="component" value="Unassembled WGS sequence"/>
</dbReference>
<keyword evidence="2" id="KW-0808">Transferase</keyword>
<reference evidence="4 5" key="1">
    <citation type="submission" date="2013-05" db="EMBL/GenBank/DDBJ databases">
        <title>Draft genome of the parasitic nematode Anyclostoma ceylanicum.</title>
        <authorList>
            <person name="Mitreva M."/>
        </authorList>
    </citation>
    <scope>NUCLEOTIDE SEQUENCE [LARGE SCALE GENOMIC DNA]</scope>
</reference>
<dbReference type="InterPro" id="IPR020612">
    <property type="entry name" value="Methylthiotransferase_CS"/>
</dbReference>
<evidence type="ECO:0000313" key="5">
    <source>
        <dbReference type="Proteomes" id="UP000054495"/>
    </source>
</evidence>
<protein>
    <recommendedName>
        <fullName evidence="3">Radical SAM core domain-containing protein</fullName>
    </recommendedName>
</protein>
<dbReference type="GO" id="GO:0005783">
    <property type="term" value="C:endoplasmic reticulum"/>
    <property type="evidence" value="ECO:0007669"/>
    <property type="project" value="TreeGrafter"/>
</dbReference>
<name>A0A0D6LL68_9BILA</name>
<keyword evidence="5" id="KW-1185">Reference proteome</keyword>
<dbReference type="SUPFAM" id="SSF102114">
    <property type="entry name" value="Radical SAM enzymes"/>
    <property type="match status" value="1"/>
</dbReference>
<dbReference type="InterPro" id="IPR007197">
    <property type="entry name" value="rSAM"/>
</dbReference>
<dbReference type="Pfam" id="PF04055">
    <property type="entry name" value="Radical_SAM"/>
    <property type="match status" value="1"/>
</dbReference>
<dbReference type="SFLD" id="SFLDS00029">
    <property type="entry name" value="Radical_SAM"/>
    <property type="match status" value="1"/>
</dbReference>
<dbReference type="PANTHER" id="PTHR11918">
    <property type="entry name" value="RADICAL SAM PROTEINS"/>
    <property type="match status" value="1"/>
</dbReference>
<dbReference type="PROSITE" id="PS01278">
    <property type="entry name" value="MTTASE_RADICAL"/>
    <property type="match status" value="1"/>
</dbReference>